<dbReference type="OrthoDB" id="547947at2759"/>
<accession>D8UFE0</accession>
<protein>
    <recommendedName>
        <fullName evidence="5">Pherophorin domain-containing protein</fullName>
    </recommendedName>
</protein>
<sequence>MSATRRTPNVISILLQLAVYLTVANVGGLPCVASSRTLFRGGLLGGDSSASSKLAAEVKSSDSYSGTASTFEIPVLGSHRRARLLASVPAATAASRTASQPPAKRPVSSPRLRPPSPRRMPSPPVSKPSPPSPQVSSPPPPSPSSFSSKSSDMPVELPSQVCAAINLISPRDQSGALTYTFGKQVSCDGAAEWMAKNLTDAAQQAGAQISTPFALESCSATYDPNVKPPAVPYVMACGSFANVKEAAKIQDLLSPILVQWSYLVLGRKVPEGAGSLPYMCPPLGYTIQTMVWGTEDESPVAFSEVQCSSSRGAL</sequence>
<evidence type="ECO:0000256" key="1">
    <source>
        <dbReference type="SAM" id="MobiDB-lite"/>
    </source>
</evidence>
<feature type="signal peptide" evidence="2">
    <location>
        <begin position="1"/>
        <end position="28"/>
    </location>
</feature>
<name>D8UFE0_VOLCA</name>
<organism evidence="4">
    <name type="scientific">Volvox carteri f. nagariensis</name>
    <dbReference type="NCBI Taxonomy" id="3068"/>
    <lineage>
        <taxon>Eukaryota</taxon>
        <taxon>Viridiplantae</taxon>
        <taxon>Chlorophyta</taxon>
        <taxon>core chlorophytes</taxon>
        <taxon>Chlorophyceae</taxon>
        <taxon>CS clade</taxon>
        <taxon>Chlamydomonadales</taxon>
        <taxon>Volvocaceae</taxon>
        <taxon>Volvox</taxon>
    </lineage>
</organism>
<dbReference type="EMBL" id="GL378393">
    <property type="protein sequence ID" value="EFJ41593.1"/>
    <property type="molecule type" value="Genomic_DNA"/>
</dbReference>
<keyword evidence="2" id="KW-0732">Signal</keyword>
<dbReference type="KEGG" id="vcn:VOLCADRAFT_107646"/>
<dbReference type="GeneID" id="9626835"/>
<dbReference type="Proteomes" id="UP000001058">
    <property type="component" value="Unassembled WGS sequence"/>
</dbReference>
<feature type="chain" id="PRO_5003124473" description="Pherophorin domain-containing protein" evidence="2">
    <location>
        <begin position="29"/>
        <end position="314"/>
    </location>
</feature>
<dbReference type="RefSeq" id="XP_002957384.1">
    <property type="nucleotide sequence ID" value="XM_002957338.1"/>
</dbReference>
<reference evidence="3 4" key="1">
    <citation type="journal article" date="2010" name="Science">
        <title>Genomic analysis of organismal complexity in the multicellular green alga Volvox carteri.</title>
        <authorList>
            <person name="Prochnik S.E."/>
            <person name="Umen J."/>
            <person name="Nedelcu A.M."/>
            <person name="Hallmann A."/>
            <person name="Miller S.M."/>
            <person name="Nishii I."/>
            <person name="Ferris P."/>
            <person name="Kuo A."/>
            <person name="Mitros T."/>
            <person name="Fritz-Laylin L.K."/>
            <person name="Hellsten U."/>
            <person name="Chapman J."/>
            <person name="Simakov O."/>
            <person name="Rensing S.A."/>
            <person name="Terry A."/>
            <person name="Pangilinan J."/>
            <person name="Kapitonov V."/>
            <person name="Jurka J."/>
            <person name="Salamov A."/>
            <person name="Shapiro H."/>
            <person name="Schmutz J."/>
            <person name="Grimwood J."/>
            <person name="Lindquist E."/>
            <person name="Lucas S."/>
            <person name="Grigoriev I.V."/>
            <person name="Schmitt R."/>
            <person name="Kirk D."/>
            <person name="Rokhsar D.S."/>
        </authorList>
    </citation>
    <scope>NUCLEOTIDE SEQUENCE [LARGE SCALE GENOMIC DNA]</scope>
    <source>
        <strain evidence="4">f. Nagariensis / Eve</strain>
    </source>
</reference>
<feature type="region of interest" description="Disordered" evidence="1">
    <location>
        <begin position="89"/>
        <end position="154"/>
    </location>
</feature>
<evidence type="ECO:0000313" key="3">
    <source>
        <dbReference type="EMBL" id="EFJ41593.1"/>
    </source>
</evidence>
<feature type="compositionally biased region" description="Pro residues" evidence="1">
    <location>
        <begin position="112"/>
        <end position="143"/>
    </location>
</feature>
<evidence type="ECO:0008006" key="5">
    <source>
        <dbReference type="Google" id="ProtNLM"/>
    </source>
</evidence>
<gene>
    <name evidence="3" type="ORF">VOLCADRAFT_107646</name>
</gene>
<dbReference type="AlphaFoldDB" id="D8UFE0"/>
<evidence type="ECO:0000256" key="2">
    <source>
        <dbReference type="SAM" id="SignalP"/>
    </source>
</evidence>
<proteinExistence type="predicted"/>
<dbReference type="InParanoid" id="D8UFE0"/>
<keyword evidence="4" id="KW-1185">Reference proteome</keyword>
<evidence type="ECO:0000313" key="4">
    <source>
        <dbReference type="Proteomes" id="UP000001058"/>
    </source>
</evidence>